<dbReference type="AlphaFoldDB" id="A0A1M5MDV7"/>
<keyword evidence="2" id="KW-1185">Reference proteome</keyword>
<reference evidence="1 2" key="1">
    <citation type="submission" date="2016-11" db="EMBL/GenBank/DDBJ databases">
        <authorList>
            <person name="Jaros S."/>
            <person name="Januszkiewicz K."/>
            <person name="Wedrychowicz H."/>
        </authorList>
    </citation>
    <scope>NUCLEOTIDE SEQUENCE [LARGE SCALE GENOMIC DNA]</scope>
    <source>
        <strain evidence="1 2">DSM 28715</strain>
    </source>
</reference>
<dbReference type="Proteomes" id="UP000184074">
    <property type="component" value="Unassembled WGS sequence"/>
</dbReference>
<dbReference type="EMBL" id="FQXB01000001">
    <property type="protein sequence ID" value="SHG75455.1"/>
    <property type="molecule type" value="Genomic_DNA"/>
</dbReference>
<gene>
    <name evidence="1" type="ORF">SAMN05444003_0780</name>
</gene>
<organism evidence="1 2">
    <name type="scientific">Cognatiyoonia sediminum</name>
    <dbReference type="NCBI Taxonomy" id="1508389"/>
    <lineage>
        <taxon>Bacteria</taxon>
        <taxon>Pseudomonadati</taxon>
        <taxon>Pseudomonadota</taxon>
        <taxon>Alphaproteobacteria</taxon>
        <taxon>Rhodobacterales</taxon>
        <taxon>Paracoccaceae</taxon>
        <taxon>Cognatiyoonia</taxon>
    </lineage>
</organism>
<evidence type="ECO:0000313" key="1">
    <source>
        <dbReference type="EMBL" id="SHG75455.1"/>
    </source>
</evidence>
<proteinExistence type="predicted"/>
<protein>
    <submittedName>
        <fullName evidence="1">Uncharacterized protein</fullName>
    </submittedName>
</protein>
<name>A0A1M5MDV7_9RHOB</name>
<dbReference type="STRING" id="1508389.SAMN05444003_0780"/>
<accession>A0A1M5MDV7</accession>
<sequence length="54" mass="6341">MYLTKLFIAFSCANSKSFQFTHSPSQSREWPYVRNVYGVNPEREPENLSQEPTQ</sequence>
<evidence type="ECO:0000313" key="2">
    <source>
        <dbReference type="Proteomes" id="UP000184074"/>
    </source>
</evidence>